<dbReference type="RefSeq" id="WP_078254419.1">
    <property type="nucleotide sequence ID" value="NZ_MUYU01000017.1"/>
</dbReference>
<name>A0A1T0CLX5_9GAMM</name>
<gene>
    <name evidence="1" type="ORF">B0680_07175</name>
</gene>
<proteinExistence type="predicted"/>
<dbReference type="Gene3D" id="3.30.1050.10">
    <property type="entry name" value="SCP2 sterol-binding domain"/>
    <property type="match status" value="1"/>
</dbReference>
<comment type="caution">
    <text evidence="1">The sequence shown here is derived from an EMBL/GenBank/DDBJ whole genome shotgun (WGS) entry which is preliminary data.</text>
</comment>
<accession>A0A1T0CLX5</accession>
<dbReference type="STRING" id="470453.B0680_07175"/>
<dbReference type="EMBL" id="MUYU01000017">
    <property type="protein sequence ID" value="OOS23350.1"/>
    <property type="molecule type" value="Genomic_DNA"/>
</dbReference>
<keyword evidence="2" id="KW-1185">Reference proteome</keyword>
<dbReference type="AlphaFoldDB" id="A0A1T0CLX5"/>
<evidence type="ECO:0008006" key="3">
    <source>
        <dbReference type="Google" id="ProtNLM"/>
    </source>
</evidence>
<dbReference type="InterPro" id="IPR036527">
    <property type="entry name" value="SCP2_sterol-bd_dom_sf"/>
</dbReference>
<organism evidence="1 2">
    <name type="scientific">Moraxella pluranimalium</name>
    <dbReference type="NCBI Taxonomy" id="470453"/>
    <lineage>
        <taxon>Bacteria</taxon>
        <taxon>Pseudomonadati</taxon>
        <taxon>Pseudomonadota</taxon>
        <taxon>Gammaproteobacteria</taxon>
        <taxon>Moraxellales</taxon>
        <taxon>Moraxellaceae</taxon>
        <taxon>Moraxella</taxon>
    </lineage>
</organism>
<reference evidence="1 2" key="1">
    <citation type="submission" date="2017-02" db="EMBL/GenBank/DDBJ databases">
        <title>Draft genome sequence of Moraxella pluranimalium CCUG 54913T type strain.</title>
        <authorList>
            <person name="Salva-Serra F."/>
            <person name="Engstrom-Jakobsson H."/>
            <person name="Thorell K."/>
            <person name="Jaen-Luchoro D."/>
            <person name="Gonzales-Siles L."/>
            <person name="Karlsson R."/>
            <person name="Yazdan S."/>
            <person name="Boulund F."/>
            <person name="Johnning A."/>
            <person name="Engstrand L."/>
            <person name="Kristiansson E."/>
            <person name="Moore E."/>
        </authorList>
    </citation>
    <scope>NUCLEOTIDE SEQUENCE [LARGE SCALE GENOMIC DNA]</scope>
    <source>
        <strain evidence="1 2">CCUG 54913</strain>
    </source>
</reference>
<sequence length="169" mass="18678">MLTIPVINVKADPLDALLAGLGLRLQNLAKARNNESFNNLVKERTVCIQFVAPNVERYFRFDQGHFGQTLGTAHDADLTIDFKDSMTGVKLLTKGDVAAFMTAIQDGDVKITGDYKLVLWFVGIGKQAATIPEEYRGYVEQAKPYIELAKPYAETAKDALLSLKKKLGK</sequence>
<protein>
    <recommendedName>
        <fullName evidence="3">SCP2 domain-containing protein</fullName>
    </recommendedName>
</protein>
<evidence type="ECO:0000313" key="2">
    <source>
        <dbReference type="Proteomes" id="UP000189800"/>
    </source>
</evidence>
<dbReference type="Proteomes" id="UP000189800">
    <property type="component" value="Unassembled WGS sequence"/>
</dbReference>
<dbReference type="SUPFAM" id="SSF55718">
    <property type="entry name" value="SCP-like"/>
    <property type="match status" value="1"/>
</dbReference>
<evidence type="ECO:0000313" key="1">
    <source>
        <dbReference type="EMBL" id="OOS23350.1"/>
    </source>
</evidence>